<feature type="domain" description="N-acetyltransferase" evidence="1">
    <location>
        <begin position="1"/>
        <end position="152"/>
    </location>
</feature>
<name>W1Y6N4_9ZZZZ</name>
<dbReference type="PROSITE" id="PS51186">
    <property type="entry name" value="GNAT"/>
    <property type="match status" value="1"/>
</dbReference>
<protein>
    <recommendedName>
        <fullName evidence="1">N-acetyltransferase domain-containing protein</fullName>
    </recommendedName>
</protein>
<comment type="caution">
    <text evidence="2">The sequence shown here is derived from an EMBL/GenBank/DDBJ whole genome shotgun (WGS) entry which is preliminary data.</text>
</comment>
<evidence type="ECO:0000313" key="2">
    <source>
        <dbReference type="EMBL" id="ETJ38213.1"/>
    </source>
</evidence>
<dbReference type="GO" id="GO:0016747">
    <property type="term" value="F:acyltransferase activity, transferring groups other than amino-acyl groups"/>
    <property type="evidence" value="ECO:0007669"/>
    <property type="project" value="InterPro"/>
</dbReference>
<dbReference type="EMBL" id="AZMM01007655">
    <property type="protein sequence ID" value="ETJ38213.1"/>
    <property type="molecule type" value="Genomic_DNA"/>
</dbReference>
<dbReference type="AlphaFoldDB" id="W1Y6N4"/>
<organism evidence="2">
    <name type="scientific">human gut metagenome</name>
    <dbReference type="NCBI Taxonomy" id="408170"/>
    <lineage>
        <taxon>unclassified sequences</taxon>
        <taxon>metagenomes</taxon>
        <taxon>organismal metagenomes</taxon>
    </lineage>
</organism>
<dbReference type="Gene3D" id="3.40.630.30">
    <property type="match status" value="1"/>
</dbReference>
<evidence type="ECO:0000259" key="1">
    <source>
        <dbReference type="PROSITE" id="PS51186"/>
    </source>
</evidence>
<dbReference type="Pfam" id="PF00583">
    <property type="entry name" value="Acetyltransf_1"/>
    <property type="match status" value="1"/>
</dbReference>
<dbReference type="SUPFAM" id="SSF55729">
    <property type="entry name" value="Acyl-CoA N-acyltransferases (Nat)"/>
    <property type="match status" value="1"/>
</dbReference>
<sequence length="152" mass="18155">MYRKGSLNDCKWVYELICDMECTKLPYEKFYEIYKQQIDNINYYCIICEHNDEVIGVLNLRFEQQLHHSECIAEIMEFSINPLYRNKGIGKEMFEEACKIAKNRNCIQIEVACNNLRKDTHRFYLREGMNNFHFKFSKSLNGDNSPQNKIGK</sequence>
<dbReference type="InterPro" id="IPR000182">
    <property type="entry name" value="GNAT_dom"/>
</dbReference>
<reference evidence="2" key="1">
    <citation type="submission" date="2013-12" db="EMBL/GenBank/DDBJ databases">
        <title>A Varibaculum cambriense genome reconstructed from a premature infant gut community with otherwise low bacterial novelty that shifts toward anaerobic metabolism during the third week of life.</title>
        <authorList>
            <person name="Brown C.T."/>
            <person name="Sharon I."/>
            <person name="Thomas B.C."/>
            <person name="Castelle C.J."/>
            <person name="Morowitz M.J."/>
            <person name="Banfield J.F."/>
        </authorList>
    </citation>
    <scope>NUCLEOTIDE SEQUENCE</scope>
</reference>
<dbReference type="InterPro" id="IPR016181">
    <property type="entry name" value="Acyl_CoA_acyltransferase"/>
</dbReference>
<proteinExistence type="predicted"/>
<gene>
    <name evidence="2" type="ORF">Q604_UNBC07655G0001</name>
</gene>
<accession>W1Y6N4</accession>
<dbReference type="CDD" id="cd04301">
    <property type="entry name" value="NAT_SF"/>
    <property type="match status" value="1"/>
</dbReference>